<comment type="caution">
    <text evidence="1">The sequence shown here is derived from an EMBL/GenBank/DDBJ whole genome shotgun (WGS) entry which is preliminary data.</text>
</comment>
<proteinExistence type="predicted"/>
<organism evidence="1 2">
    <name type="scientific">Pseudoponticoccus marisrubri</name>
    <dbReference type="NCBI Taxonomy" id="1685382"/>
    <lineage>
        <taxon>Bacteria</taxon>
        <taxon>Pseudomonadati</taxon>
        <taxon>Pseudomonadota</taxon>
        <taxon>Alphaproteobacteria</taxon>
        <taxon>Rhodobacterales</taxon>
        <taxon>Roseobacteraceae</taxon>
        <taxon>Pseudoponticoccus</taxon>
    </lineage>
</organism>
<dbReference type="Proteomes" id="UP000054396">
    <property type="component" value="Unassembled WGS sequence"/>
</dbReference>
<accession>A0A0W7WQN3</accession>
<keyword evidence="2" id="KW-1185">Reference proteome</keyword>
<evidence type="ECO:0008006" key="3">
    <source>
        <dbReference type="Google" id="ProtNLM"/>
    </source>
</evidence>
<protein>
    <recommendedName>
        <fullName evidence="3">Chemotaxis protein</fullName>
    </recommendedName>
</protein>
<gene>
    <name evidence="1" type="ORF">AVJ23_03680</name>
</gene>
<dbReference type="OrthoDB" id="7855878at2"/>
<dbReference type="AlphaFoldDB" id="A0A0W7WQN3"/>
<dbReference type="STRING" id="1685382.AVJ23_03680"/>
<evidence type="ECO:0000313" key="2">
    <source>
        <dbReference type="Proteomes" id="UP000054396"/>
    </source>
</evidence>
<sequence length="116" mass="12852">MDRDRVPLADVTMRVVSELHILTDRLRNLEDGVETLLLAPGPSVSGDGIRMLQEIDVTRQSIDALADFLHDLCLTANCEGRVSLSDPLDRIQLKDLSARLRGERPIANPTGSMELF</sequence>
<dbReference type="EMBL" id="LPXO01000001">
    <property type="protein sequence ID" value="KUF12820.1"/>
    <property type="molecule type" value="Genomic_DNA"/>
</dbReference>
<dbReference type="RefSeq" id="WP_058860763.1">
    <property type="nucleotide sequence ID" value="NZ_LPXO01000001.1"/>
</dbReference>
<reference evidence="1 2" key="1">
    <citation type="submission" date="2015-12" db="EMBL/GenBank/DDBJ databases">
        <authorList>
            <person name="Shamseldin A."/>
            <person name="Moawad H."/>
            <person name="Abd El-Rahim W.M."/>
            <person name="Sadowsky M.J."/>
        </authorList>
    </citation>
    <scope>NUCLEOTIDE SEQUENCE [LARGE SCALE GENOMIC DNA]</scope>
    <source>
        <strain evidence="1 2">SJ5A-1</strain>
    </source>
</reference>
<name>A0A0W7WQN3_9RHOB</name>
<evidence type="ECO:0000313" key="1">
    <source>
        <dbReference type="EMBL" id="KUF12820.1"/>
    </source>
</evidence>